<keyword evidence="3" id="KW-1185">Reference proteome</keyword>
<name>A0A807LI71_9ENTR</name>
<dbReference type="InterPro" id="IPR052755">
    <property type="entry name" value="Lysozyme_Inhibitor_LprI"/>
</dbReference>
<organism evidence="2 3">
    <name type="scientific">Kosakonia cowanii JCM 10956 = DSM 18146</name>
    <dbReference type="NCBI Taxonomy" id="1300165"/>
    <lineage>
        <taxon>Bacteria</taxon>
        <taxon>Pseudomonadati</taxon>
        <taxon>Pseudomonadota</taxon>
        <taxon>Gammaproteobacteria</taxon>
        <taxon>Enterobacterales</taxon>
        <taxon>Enterobacteriaceae</taxon>
        <taxon>Kosakonia</taxon>
    </lineage>
</organism>
<keyword evidence="1" id="KW-0732">Signal</keyword>
<dbReference type="EMBL" id="CP019445">
    <property type="protein sequence ID" value="APZ06969.1"/>
    <property type="molecule type" value="Genomic_DNA"/>
</dbReference>
<evidence type="ECO:0000256" key="1">
    <source>
        <dbReference type="SAM" id="SignalP"/>
    </source>
</evidence>
<sequence length="268" mass="30346">MFSKFIFLFAIIFASSINAASFDCQKATSVSENIVCSNYELNKLDEVLGKNYQLMLRATADKETINEGRRQQVLWFKEKEKCSDAQCLRSAYIQRNDEICEFILDRTTGPFECVSTSSAIQSIQKQEYDESHSKSPDQVVQEIYARHAQQVASLGFSERELSSWLYFTVQAGAPYRKFSTLGQYLAMMYELDGFKSISKVDDGDHFGFKVKVSGQPSSGFVFHLEDDEYYLTGIIQGDEIYVAPQNIQISNLFYSYGVYALGKNGAAL</sequence>
<dbReference type="PANTHER" id="PTHR37549">
    <property type="entry name" value="LIPOPROTEIN LPRI"/>
    <property type="match status" value="1"/>
</dbReference>
<accession>A0A807LI71</accession>
<gene>
    <name evidence="2" type="ORF">BWI95_18930</name>
</gene>
<dbReference type="RefSeq" id="WP_076770044.1">
    <property type="nucleotide sequence ID" value="NZ_CP019445.1"/>
</dbReference>
<evidence type="ECO:0000313" key="2">
    <source>
        <dbReference type="EMBL" id="APZ06969.1"/>
    </source>
</evidence>
<dbReference type="AlphaFoldDB" id="A0A807LI71"/>
<proteinExistence type="predicted"/>
<reference evidence="2 3" key="1">
    <citation type="submission" date="2017-01" db="EMBL/GenBank/DDBJ databases">
        <authorList>
            <person name="Cao J.-M."/>
        </authorList>
    </citation>
    <scope>NUCLEOTIDE SEQUENCE [LARGE SCALE GENOMIC DNA]</scope>
    <source>
        <strain evidence="2 3">888-76</strain>
    </source>
</reference>
<dbReference type="PANTHER" id="PTHR37549:SF1">
    <property type="entry name" value="LIPOPROTEIN LPRI"/>
    <property type="match status" value="1"/>
</dbReference>
<dbReference type="GO" id="GO:0005576">
    <property type="term" value="C:extracellular region"/>
    <property type="evidence" value="ECO:0007669"/>
    <property type="project" value="TreeGrafter"/>
</dbReference>
<protein>
    <recommendedName>
        <fullName evidence="4">DUF1311 domain-containing protein</fullName>
    </recommendedName>
</protein>
<feature type="signal peptide" evidence="1">
    <location>
        <begin position="1"/>
        <end position="19"/>
    </location>
</feature>
<feature type="chain" id="PRO_5032614144" description="DUF1311 domain-containing protein" evidence="1">
    <location>
        <begin position="20"/>
        <end position="268"/>
    </location>
</feature>
<evidence type="ECO:0000313" key="3">
    <source>
        <dbReference type="Proteomes" id="UP000187148"/>
    </source>
</evidence>
<dbReference type="Proteomes" id="UP000187148">
    <property type="component" value="Chromosome"/>
</dbReference>
<dbReference type="KEGG" id="kco:BWI95_18930"/>
<evidence type="ECO:0008006" key="4">
    <source>
        <dbReference type="Google" id="ProtNLM"/>
    </source>
</evidence>